<keyword evidence="1" id="KW-0614">Plasmid</keyword>
<accession>G0ANZ2</accession>
<evidence type="ECO:0000313" key="1">
    <source>
        <dbReference type="EMBL" id="AEL19418.1"/>
    </source>
</evidence>
<name>G0ANZ2_BORBD</name>
<dbReference type="AlphaFoldDB" id="G0ANZ2"/>
<proteinExistence type="predicted"/>
<sequence>MKKQEKLWLKLPKIEFLSLLCLHNINKGNEIIKNVVVEKDTNNKYYILLSVESIKIIILNIC</sequence>
<dbReference type="HOGENOM" id="CLU_2895067_0_0_12"/>
<dbReference type="Proteomes" id="UP000001634">
    <property type="component" value="Plasmid lp17"/>
</dbReference>
<dbReference type="KEGG" id="bbs:BbiDN127_D0016"/>
<geneLocation type="plasmid" evidence="1 2">
    <name>lp17</name>
</geneLocation>
<protein>
    <submittedName>
        <fullName evidence="1">Transposase, OrfB family</fullName>
    </submittedName>
</protein>
<organism evidence="1 2">
    <name type="scientific">Borrelia bissettiae (strain DSM 17990 / CIP 109136 / DN127)</name>
    <name type="common">Borreliella bissettiae</name>
    <dbReference type="NCBI Taxonomy" id="521010"/>
    <lineage>
        <taxon>Bacteria</taxon>
        <taxon>Pseudomonadati</taxon>
        <taxon>Spirochaetota</taxon>
        <taxon>Spirochaetia</taxon>
        <taxon>Spirochaetales</taxon>
        <taxon>Borreliaceae</taxon>
        <taxon>Borreliella</taxon>
    </lineage>
</organism>
<dbReference type="EMBL" id="CP002756">
    <property type="protein sequence ID" value="AEL19418.1"/>
    <property type="molecule type" value="Genomic_DNA"/>
</dbReference>
<reference evidence="1 2" key="2">
    <citation type="journal article" date="2012" name="J. Bacteriol.">
        <title>Whole-Genome Sequences of Borrelia bissettii, Borrelia valaisiana, and Borrelia spielmanii.</title>
        <authorList>
            <person name="Schutzer S.E."/>
            <person name="Fraser-Liggett C.M."/>
            <person name="Qiu W.G."/>
            <person name="Kraiczy P."/>
            <person name="Mongodin E.F."/>
            <person name="Dunn J.J."/>
            <person name="Luft B.J."/>
            <person name="Casjens S.R."/>
        </authorList>
    </citation>
    <scope>NUCLEOTIDE SEQUENCE [LARGE SCALE GENOMIC DNA]</scope>
    <source>
        <strain evidence="1 2">DN127</strain>
    </source>
</reference>
<evidence type="ECO:0000313" key="2">
    <source>
        <dbReference type="Proteomes" id="UP000001634"/>
    </source>
</evidence>
<gene>
    <name evidence="1" type="ordered locus">BbiDN127_D0016</name>
</gene>
<keyword evidence="2" id="KW-1185">Reference proteome</keyword>
<reference key="1">
    <citation type="submission" date="2011-06" db="EMBL/GenBank/DDBJ databases">
        <authorList>
            <person name="Mongodin E.F."/>
            <person name="Casjens S.R."/>
            <person name="Fraser-Liggett C.M."/>
            <person name="Qiu W.-G."/>
            <person name="Dunn J.J."/>
            <person name="Luft B.J."/>
            <person name="Schutzer S.E."/>
        </authorList>
    </citation>
    <scope>NUCLEOTIDE SEQUENCE</scope>
    <source>
        <strain>DN127</strain>
    </source>
</reference>
<dbReference type="RefSeq" id="WP_014023078.1">
    <property type="nucleotide sequence ID" value="NC_015915.1"/>
</dbReference>